<proteinExistence type="predicted"/>
<name>A0A2T3FKW7_9FIRM</name>
<dbReference type="GeneID" id="77471872"/>
<dbReference type="EMBL" id="PYLP01000026">
    <property type="protein sequence ID" value="PST35902.1"/>
    <property type="molecule type" value="Genomic_DNA"/>
</dbReference>
<comment type="caution">
    <text evidence="1">The sequence shown here is derived from an EMBL/GenBank/DDBJ whole genome shotgun (WGS) entry which is preliminary data.</text>
</comment>
<sequence length="136" mass="16275">MATIKNIHDYTDIIETSYKKSTKYKQMKRKNRAAQFAPFAALTGYKDIIHDTERLTEEKRIIDENKRMLLDQKLKHFLKTQEMIKITYFKKDETKTEGCYLSIMQSVKRIDELYKTVILNNQQIIAIEDIYDLEEK</sequence>
<evidence type="ECO:0000313" key="2">
    <source>
        <dbReference type="Proteomes" id="UP000241201"/>
    </source>
</evidence>
<protein>
    <recommendedName>
        <fullName evidence="3">YolD-like family protein</fullName>
    </recommendedName>
</protein>
<dbReference type="Proteomes" id="UP000241201">
    <property type="component" value="Unassembled WGS sequence"/>
</dbReference>
<evidence type="ECO:0008006" key="3">
    <source>
        <dbReference type="Google" id="ProtNLM"/>
    </source>
</evidence>
<accession>A0A2T3FKW7</accession>
<evidence type="ECO:0000313" key="1">
    <source>
        <dbReference type="EMBL" id="PST35902.1"/>
    </source>
</evidence>
<keyword evidence="2" id="KW-1185">Reference proteome</keyword>
<gene>
    <name evidence="1" type="ORF">C7U55_12345</name>
</gene>
<dbReference type="AlphaFoldDB" id="A0A2T3FKW7"/>
<organism evidence="1 2">
    <name type="scientific">Faecalibacillus faecis</name>
    <dbReference type="NCBI Taxonomy" id="1982628"/>
    <lineage>
        <taxon>Bacteria</taxon>
        <taxon>Bacillati</taxon>
        <taxon>Bacillota</taxon>
        <taxon>Erysipelotrichia</taxon>
        <taxon>Erysipelotrichales</taxon>
        <taxon>Coprobacillaceae</taxon>
        <taxon>Faecalibacillus</taxon>
    </lineage>
</organism>
<dbReference type="RefSeq" id="WP_106988822.1">
    <property type="nucleotide sequence ID" value="NZ_JAJCFI010000045.1"/>
</dbReference>
<reference evidence="2" key="1">
    <citation type="submission" date="2018-03" db="EMBL/GenBank/DDBJ databases">
        <title>Lachnoclostridium SNUG30370 gen.nov., sp.nov., isolated from human faeces.</title>
        <authorList>
            <person name="Seo B."/>
            <person name="Jeon K."/>
            <person name="Ko G."/>
        </authorList>
    </citation>
    <scope>NUCLEOTIDE SEQUENCE [LARGE SCALE GENOMIC DNA]</scope>
    <source>
        <strain evidence="2">SNUG30370</strain>
    </source>
</reference>